<accession>A0ABR6C1F1</accession>
<protein>
    <submittedName>
        <fullName evidence="1">Uncharacterized protein</fullName>
    </submittedName>
</protein>
<proteinExistence type="predicted"/>
<name>A0ABR6C1F1_9HYPH</name>
<evidence type="ECO:0000313" key="2">
    <source>
        <dbReference type="Proteomes" id="UP000587524"/>
    </source>
</evidence>
<keyword evidence="2" id="KW-1185">Reference proteome</keyword>
<gene>
    <name evidence="1" type="ORF">HNQ97_000538</name>
</gene>
<organism evidence="1 2">
    <name type="scientific">Aminobacter ciceronei</name>
    <dbReference type="NCBI Taxonomy" id="150723"/>
    <lineage>
        <taxon>Bacteria</taxon>
        <taxon>Pseudomonadati</taxon>
        <taxon>Pseudomonadota</taxon>
        <taxon>Alphaproteobacteria</taxon>
        <taxon>Hyphomicrobiales</taxon>
        <taxon>Phyllobacteriaceae</taxon>
        <taxon>Aminobacter</taxon>
    </lineage>
</organism>
<reference evidence="1 2" key="1">
    <citation type="submission" date="2020-08" db="EMBL/GenBank/DDBJ databases">
        <title>Genomic Encyclopedia of Type Strains, Phase IV (KMG-IV): sequencing the most valuable type-strain genomes for metagenomic binning, comparative biology and taxonomic classification.</title>
        <authorList>
            <person name="Goeker M."/>
        </authorList>
    </citation>
    <scope>NUCLEOTIDE SEQUENCE [LARGE SCALE GENOMIC DNA]</scope>
    <source>
        <strain evidence="1 2">DSM 17455</strain>
    </source>
</reference>
<dbReference type="RefSeq" id="WP_182573400.1">
    <property type="nucleotide sequence ID" value="NZ_JACJHY010000002.1"/>
</dbReference>
<comment type="caution">
    <text evidence="1">The sequence shown here is derived from an EMBL/GenBank/DDBJ whole genome shotgun (WGS) entry which is preliminary data.</text>
</comment>
<evidence type="ECO:0000313" key="1">
    <source>
        <dbReference type="EMBL" id="MBA9018552.1"/>
    </source>
</evidence>
<sequence length="69" mass="7727">MAARVHSIKDQADFLRSLVTRTKMRDGTASAEAMLVLSPEDADAFDALAMRLDRMAPFENEIRRMVTGK</sequence>
<dbReference type="EMBL" id="JACJHZ010000002">
    <property type="protein sequence ID" value="MBA9018552.1"/>
    <property type="molecule type" value="Genomic_DNA"/>
</dbReference>
<dbReference type="Proteomes" id="UP000587524">
    <property type="component" value="Unassembled WGS sequence"/>
</dbReference>